<dbReference type="EMBL" id="BAAAOS010000068">
    <property type="protein sequence ID" value="GAA1617992.1"/>
    <property type="molecule type" value="Genomic_DNA"/>
</dbReference>
<organism evidence="2 3">
    <name type="scientific">Kribbella sancticallisti</name>
    <dbReference type="NCBI Taxonomy" id="460087"/>
    <lineage>
        <taxon>Bacteria</taxon>
        <taxon>Bacillati</taxon>
        <taxon>Actinomycetota</taxon>
        <taxon>Actinomycetes</taxon>
        <taxon>Propionibacteriales</taxon>
        <taxon>Kribbellaceae</taxon>
        <taxon>Kribbella</taxon>
    </lineage>
</organism>
<accession>A0ABN2EVI5</accession>
<proteinExistence type="predicted"/>
<reference evidence="2 3" key="1">
    <citation type="journal article" date="2019" name="Int. J. Syst. Evol. Microbiol.">
        <title>The Global Catalogue of Microorganisms (GCM) 10K type strain sequencing project: providing services to taxonomists for standard genome sequencing and annotation.</title>
        <authorList>
            <consortium name="The Broad Institute Genomics Platform"/>
            <consortium name="The Broad Institute Genome Sequencing Center for Infectious Disease"/>
            <person name="Wu L."/>
            <person name="Ma J."/>
        </authorList>
    </citation>
    <scope>NUCLEOTIDE SEQUENCE [LARGE SCALE GENOMIC DNA]</scope>
    <source>
        <strain evidence="2 3">JCM 14969</strain>
    </source>
</reference>
<dbReference type="SUPFAM" id="SSF46785">
    <property type="entry name" value="Winged helix' DNA-binding domain"/>
    <property type="match status" value="1"/>
</dbReference>
<dbReference type="InterPro" id="IPR001845">
    <property type="entry name" value="HTH_ArsR_DNA-bd_dom"/>
</dbReference>
<evidence type="ECO:0000313" key="3">
    <source>
        <dbReference type="Proteomes" id="UP001500393"/>
    </source>
</evidence>
<sequence length="352" mass="38336">MIRLGLNDHQLSTLRFTVSPLMHVIHAVLWIQQRPHQPPAWLPRRWSQVSPRSRALLLDLIDPATHSVPDFLIPLTDQYRPSAEAELAAVAATPLDDLRAHLRLTYQLGPVDERFAGHMGVVPAVAAKWRKAPSKLVAGAWGGQSGPLLAAAEQALREAWQVLLAPTWPVIRSVTETDVMHRLQLVKSAGMSSAALELVDGEEWDGRAAQLDSPLEVDLTRLRHRIVLAPSVLLDGGRSLVVSGDELLVGYPCRARALVIGPHATGVASQESAAEGLGTRHRLIAALEVPQPGHSLAARLGLSKATVSYHLGRLHSSGLVERRRLGREVYYARTPAADRLTTPPRDARPTPS</sequence>
<dbReference type="Proteomes" id="UP001500393">
    <property type="component" value="Unassembled WGS sequence"/>
</dbReference>
<evidence type="ECO:0000313" key="2">
    <source>
        <dbReference type="EMBL" id="GAA1617992.1"/>
    </source>
</evidence>
<comment type="caution">
    <text evidence="2">The sequence shown here is derived from an EMBL/GenBank/DDBJ whole genome shotgun (WGS) entry which is preliminary data.</text>
</comment>
<feature type="domain" description="HTH arsR-type" evidence="1">
    <location>
        <begin position="275"/>
        <end position="343"/>
    </location>
</feature>
<dbReference type="InterPro" id="IPR036390">
    <property type="entry name" value="WH_DNA-bd_sf"/>
</dbReference>
<dbReference type="InterPro" id="IPR011991">
    <property type="entry name" value="ArsR-like_HTH"/>
</dbReference>
<protein>
    <submittedName>
        <fullName evidence="2">ArsR family transcriptional regulator</fullName>
    </submittedName>
</protein>
<evidence type="ECO:0000259" key="1">
    <source>
        <dbReference type="SMART" id="SM00418"/>
    </source>
</evidence>
<dbReference type="CDD" id="cd00090">
    <property type="entry name" value="HTH_ARSR"/>
    <property type="match status" value="1"/>
</dbReference>
<dbReference type="SMART" id="SM00418">
    <property type="entry name" value="HTH_ARSR"/>
    <property type="match status" value="1"/>
</dbReference>
<keyword evidence="3" id="KW-1185">Reference proteome</keyword>
<dbReference type="InterPro" id="IPR036388">
    <property type="entry name" value="WH-like_DNA-bd_sf"/>
</dbReference>
<dbReference type="RefSeq" id="WP_344222467.1">
    <property type="nucleotide sequence ID" value="NZ_BAAAOS010000068.1"/>
</dbReference>
<name>A0ABN2EVI5_9ACTN</name>
<dbReference type="Pfam" id="PF01022">
    <property type="entry name" value="HTH_5"/>
    <property type="match status" value="1"/>
</dbReference>
<dbReference type="Gene3D" id="1.10.10.10">
    <property type="entry name" value="Winged helix-like DNA-binding domain superfamily/Winged helix DNA-binding domain"/>
    <property type="match status" value="1"/>
</dbReference>
<gene>
    <name evidence="2" type="ORF">GCM10009789_84960</name>
</gene>